<evidence type="ECO:0000259" key="9">
    <source>
        <dbReference type="PROSITE" id="PS50125"/>
    </source>
</evidence>
<proteinExistence type="predicted"/>
<dbReference type="SUPFAM" id="SSF55073">
    <property type="entry name" value="Nucleotide cyclase"/>
    <property type="match status" value="1"/>
</dbReference>
<dbReference type="Proteomes" id="UP001548590">
    <property type="component" value="Unassembled WGS sequence"/>
</dbReference>
<dbReference type="PANTHER" id="PTHR11920:SF335">
    <property type="entry name" value="GUANYLATE CYCLASE"/>
    <property type="match status" value="1"/>
</dbReference>
<name>A0ABV2CUN5_9RHOO</name>
<dbReference type="Gene3D" id="6.10.250.780">
    <property type="match status" value="1"/>
</dbReference>
<keyword evidence="2 8" id="KW-0812">Transmembrane</keyword>
<evidence type="ECO:0000256" key="5">
    <source>
        <dbReference type="ARBA" id="ARBA00023136"/>
    </source>
</evidence>
<evidence type="ECO:0000256" key="1">
    <source>
        <dbReference type="ARBA" id="ARBA00004370"/>
    </source>
</evidence>
<dbReference type="EMBL" id="JBEWLZ010000014">
    <property type="protein sequence ID" value="MET1491645.1"/>
    <property type="molecule type" value="Genomic_DNA"/>
</dbReference>
<feature type="domain" description="Guanylate cyclase" evidence="9">
    <location>
        <begin position="247"/>
        <end position="374"/>
    </location>
</feature>
<evidence type="ECO:0000256" key="3">
    <source>
        <dbReference type="ARBA" id="ARBA00022741"/>
    </source>
</evidence>
<feature type="transmembrane region" description="Helical" evidence="8">
    <location>
        <begin position="84"/>
        <end position="104"/>
    </location>
</feature>
<keyword evidence="11" id="KW-1185">Reference proteome</keyword>
<feature type="transmembrane region" description="Helical" evidence="8">
    <location>
        <begin position="59"/>
        <end position="77"/>
    </location>
</feature>
<dbReference type="PANTHER" id="PTHR11920">
    <property type="entry name" value="GUANYLYL CYCLASE"/>
    <property type="match status" value="1"/>
</dbReference>
<feature type="transmembrane region" description="Helical" evidence="8">
    <location>
        <begin position="110"/>
        <end position="130"/>
    </location>
</feature>
<accession>A0ABV2CUN5</accession>
<keyword evidence="7" id="KW-0175">Coiled coil</keyword>
<evidence type="ECO:0000313" key="11">
    <source>
        <dbReference type="Proteomes" id="UP001548590"/>
    </source>
</evidence>
<dbReference type="Gene3D" id="3.30.70.1230">
    <property type="entry name" value="Nucleotide cyclase"/>
    <property type="match status" value="1"/>
</dbReference>
<reference evidence="10 11" key="1">
    <citation type="submission" date="2024-07" db="EMBL/GenBank/DDBJ databases">
        <title>Uliginosibacterium paludis KCTC:42655.</title>
        <authorList>
            <person name="Kim M.K."/>
        </authorList>
    </citation>
    <scope>NUCLEOTIDE SEQUENCE [LARGE SCALE GENOMIC DNA]</scope>
    <source>
        <strain evidence="10 11">KCTC 42655</strain>
    </source>
</reference>
<dbReference type="InterPro" id="IPR001054">
    <property type="entry name" value="A/G_cyclase"/>
</dbReference>
<dbReference type="SMART" id="SM00044">
    <property type="entry name" value="CYCc"/>
    <property type="match status" value="1"/>
</dbReference>
<dbReference type="Pfam" id="PF00211">
    <property type="entry name" value="Guanylate_cyc"/>
    <property type="match status" value="1"/>
</dbReference>
<protein>
    <submittedName>
        <fullName evidence="10">Adenylate/guanylate cyclase domain-containing protein</fullName>
    </submittedName>
</protein>
<feature type="transmembrane region" description="Helical" evidence="8">
    <location>
        <begin position="31"/>
        <end position="53"/>
    </location>
</feature>
<keyword evidence="3" id="KW-0547">Nucleotide-binding</keyword>
<organism evidence="10 11">
    <name type="scientific">Uliginosibacterium paludis</name>
    <dbReference type="NCBI Taxonomy" id="1615952"/>
    <lineage>
        <taxon>Bacteria</taxon>
        <taxon>Pseudomonadati</taxon>
        <taxon>Pseudomonadota</taxon>
        <taxon>Betaproteobacteria</taxon>
        <taxon>Rhodocyclales</taxon>
        <taxon>Zoogloeaceae</taxon>
        <taxon>Uliginosibacterium</taxon>
    </lineage>
</organism>
<keyword evidence="6" id="KW-0456">Lyase</keyword>
<gene>
    <name evidence="10" type="ORF">ABVT11_17535</name>
</gene>
<evidence type="ECO:0000256" key="6">
    <source>
        <dbReference type="ARBA" id="ARBA00023239"/>
    </source>
</evidence>
<keyword evidence="4 8" id="KW-1133">Transmembrane helix</keyword>
<comment type="subcellular location">
    <subcellularLocation>
        <location evidence="1">Membrane</location>
    </subcellularLocation>
</comment>
<evidence type="ECO:0000256" key="7">
    <source>
        <dbReference type="SAM" id="Coils"/>
    </source>
</evidence>
<evidence type="ECO:0000256" key="2">
    <source>
        <dbReference type="ARBA" id="ARBA00022692"/>
    </source>
</evidence>
<sequence length="442" mass="48779">MRLHLLHLYHRLRTSGIDAGDSDELRMQKRLLALLGGLFSIAAGVWLLTYWLTGTDLPAFIPLLAQCVIALNMLAYAQWRNFVLYRNILISTLLIFPCIAQWALGDFVTASGLILWGMLAPITALLCLGMRESAPWFVAYLILVVLTGVADYLLPGVGLTQATISREVGVLFFTLNFATLSAVVFQCLRFSARERSRAQHLLEQAHAKLANEQARSERLLLNILPAPIADRLRASDDTIVDGCPEAVVMFADIVNFTGMASDLPPVEIFRILNHVFSKFDDLVEATGLEKIKTIGDAYMVAGGLSEAPGDSCAAMAELALEMRRWISEDATAAERGLQLRIGICCGPVVAGVVGRRKFIYDLWGDAVNLASRISSECPPGLIQCDSRTFAKLKYRFIFEDPVTLRLKGKGMVSVWRLLARGNDPAPEAPRYTTVDIDFSRLD</sequence>
<evidence type="ECO:0000256" key="4">
    <source>
        <dbReference type="ARBA" id="ARBA00022989"/>
    </source>
</evidence>
<feature type="coiled-coil region" evidence="7">
    <location>
        <begin position="195"/>
        <end position="222"/>
    </location>
</feature>
<comment type="caution">
    <text evidence="10">The sequence shown here is derived from an EMBL/GenBank/DDBJ whole genome shotgun (WGS) entry which is preliminary data.</text>
</comment>
<dbReference type="CDD" id="cd07302">
    <property type="entry name" value="CHD"/>
    <property type="match status" value="1"/>
</dbReference>
<feature type="transmembrane region" description="Helical" evidence="8">
    <location>
        <begin position="169"/>
        <end position="188"/>
    </location>
</feature>
<dbReference type="InterPro" id="IPR050401">
    <property type="entry name" value="Cyclic_nucleotide_synthase"/>
</dbReference>
<keyword evidence="5 8" id="KW-0472">Membrane</keyword>
<dbReference type="RefSeq" id="WP_345928265.1">
    <property type="nucleotide sequence ID" value="NZ_JBDIVF010000005.1"/>
</dbReference>
<dbReference type="PROSITE" id="PS50125">
    <property type="entry name" value="GUANYLATE_CYCLASE_2"/>
    <property type="match status" value="1"/>
</dbReference>
<feature type="transmembrane region" description="Helical" evidence="8">
    <location>
        <begin position="137"/>
        <end position="157"/>
    </location>
</feature>
<dbReference type="InterPro" id="IPR029787">
    <property type="entry name" value="Nucleotide_cyclase"/>
</dbReference>
<evidence type="ECO:0000313" key="10">
    <source>
        <dbReference type="EMBL" id="MET1491645.1"/>
    </source>
</evidence>
<evidence type="ECO:0000256" key="8">
    <source>
        <dbReference type="SAM" id="Phobius"/>
    </source>
</evidence>